<dbReference type="SUPFAM" id="SSF158472">
    <property type="entry name" value="HAMP domain-like"/>
    <property type="match status" value="1"/>
</dbReference>
<keyword evidence="7 15" id="KW-0418">Kinase</keyword>
<evidence type="ECO:0000256" key="3">
    <source>
        <dbReference type="ARBA" id="ARBA00012438"/>
    </source>
</evidence>
<evidence type="ECO:0000313" key="16">
    <source>
        <dbReference type="Proteomes" id="UP000635606"/>
    </source>
</evidence>
<dbReference type="Pfam" id="PF00672">
    <property type="entry name" value="HAMP"/>
    <property type="match status" value="1"/>
</dbReference>
<keyword evidence="5" id="KW-0808">Transferase</keyword>
<dbReference type="InterPro" id="IPR036097">
    <property type="entry name" value="HisK_dim/P_sf"/>
</dbReference>
<dbReference type="PANTHER" id="PTHR45436:SF5">
    <property type="entry name" value="SENSOR HISTIDINE KINASE TRCS"/>
    <property type="match status" value="1"/>
</dbReference>
<dbReference type="Pfam" id="PF00512">
    <property type="entry name" value="HisKA"/>
    <property type="match status" value="1"/>
</dbReference>
<reference evidence="15" key="1">
    <citation type="submission" date="2021-01" db="EMBL/GenBank/DDBJ databases">
        <title>Whole genome shotgun sequence of Virgisporangium ochraceum NBRC 16418.</title>
        <authorList>
            <person name="Komaki H."/>
            <person name="Tamura T."/>
        </authorList>
    </citation>
    <scope>NUCLEOTIDE SEQUENCE</scope>
    <source>
        <strain evidence="15">NBRC 16418</strain>
    </source>
</reference>
<dbReference type="PANTHER" id="PTHR45436">
    <property type="entry name" value="SENSOR HISTIDINE KINASE YKOH"/>
    <property type="match status" value="1"/>
</dbReference>
<dbReference type="GO" id="GO:0000155">
    <property type="term" value="F:phosphorelay sensor kinase activity"/>
    <property type="evidence" value="ECO:0007669"/>
    <property type="project" value="InterPro"/>
</dbReference>
<evidence type="ECO:0000259" key="13">
    <source>
        <dbReference type="PROSITE" id="PS50109"/>
    </source>
</evidence>
<keyword evidence="9" id="KW-0902">Two-component regulatory system</keyword>
<dbReference type="Pfam" id="PF02518">
    <property type="entry name" value="HATPase_c"/>
    <property type="match status" value="1"/>
</dbReference>
<dbReference type="EMBL" id="BOPH01000088">
    <property type="protein sequence ID" value="GIJ71681.1"/>
    <property type="molecule type" value="Genomic_DNA"/>
</dbReference>
<dbReference type="InterPro" id="IPR004358">
    <property type="entry name" value="Sig_transdc_His_kin-like_C"/>
</dbReference>
<feature type="transmembrane region" description="Helical" evidence="12">
    <location>
        <begin position="157"/>
        <end position="178"/>
    </location>
</feature>
<name>A0A8J4EEF6_9ACTN</name>
<feature type="domain" description="Histidine kinase" evidence="13">
    <location>
        <begin position="245"/>
        <end position="463"/>
    </location>
</feature>
<dbReference type="InterPro" id="IPR003594">
    <property type="entry name" value="HATPase_dom"/>
</dbReference>
<dbReference type="InterPro" id="IPR050428">
    <property type="entry name" value="TCS_sensor_his_kinase"/>
</dbReference>
<accession>A0A8J4EEF6</accession>
<dbReference type="Gene3D" id="6.10.340.10">
    <property type="match status" value="1"/>
</dbReference>
<sequence length="463" mass="49617">MKWWHGRTLHARLALLVTGAVAVAVVAVAGLAFAAVAQIEHHQQESQLRTDARAIAAHPDRWQTAGAGRRDDEEDDDHHHNVGPRWQILDPAGAVVSTWGGDLPVTDQARQVAAGRRSPVQETVTVDGHRHLMLTVPATGGGAVQVALDQDPVEDTLALLAVLLVVGSVIGICVAALLGRAVARAGLMPVQQLTDAVEKVALTMDLDRPVPVRGADEIARLGRSVNTMLTAIGTARQAQRALVEDAGHELRTPLTSLRTNIELLLAVERQPDLAHRLPPEERTRLLDDLDAQVGELATLTAELVELSREETTREQLEPVELTDVVDAALERVRVRAPRIAFAADLDPVTVHGRPGELERMVLNVLDNAAKWSPPDATVHIGLQLDGPDHCRLTVTDTGPGIDAADRPHVFDRFYRAAAARGLPGSGLGLAIVAQTAHQHGGTVTATSHTPHGTVITIRLPRLI</sequence>
<dbReference type="SMART" id="SM00387">
    <property type="entry name" value="HATPase_c"/>
    <property type="match status" value="1"/>
</dbReference>
<evidence type="ECO:0000256" key="8">
    <source>
        <dbReference type="ARBA" id="ARBA00022989"/>
    </source>
</evidence>
<evidence type="ECO:0000256" key="9">
    <source>
        <dbReference type="ARBA" id="ARBA00023012"/>
    </source>
</evidence>
<dbReference type="Proteomes" id="UP000635606">
    <property type="component" value="Unassembled WGS sequence"/>
</dbReference>
<evidence type="ECO:0000256" key="6">
    <source>
        <dbReference type="ARBA" id="ARBA00022692"/>
    </source>
</evidence>
<evidence type="ECO:0000313" key="15">
    <source>
        <dbReference type="EMBL" id="GIJ71681.1"/>
    </source>
</evidence>
<evidence type="ECO:0000259" key="14">
    <source>
        <dbReference type="PROSITE" id="PS50885"/>
    </source>
</evidence>
<dbReference type="SMART" id="SM00304">
    <property type="entry name" value="HAMP"/>
    <property type="match status" value="1"/>
</dbReference>
<keyword evidence="8 12" id="KW-1133">Transmembrane helix</keyword>
<proteinExistence type="predicted"/>
<dbReference type="PROSITE" id="PS50885">
    <property type="entry name" value="HAMP"/>
    <property type="match status" value="1"/>
</dbReference>
<evidence type="ECO:0000256" key="4">
    <source>
        <dbReference type="ARBA" id="ARBA00022553"/>
    </source>
</evidence>
<dbReference type="RefSeq" id="WP_239160634.1">
    <property type="nucleotide sequence ID" value="NZ_BOPH01000088.1"/>
</dbReference>
<organism evidence="15 16">
    <name type="scientific">Virgisporangium ochraceum</name>
    <dbReference type="NCBI Taxonomy" id="65505"/>
    <lineage>
        <taxon>Bacteria</taxon>
        <taxon>Bacillati</taxon>
        <taxon>Actinomycetota</taxon>
        <taxon>Actinomycetes</taxon>
        <taxon>Micromonosporales</taxon>
        <taxon>Micromonosporaceae</taxon>
        <taxon>Virgisporangium</taxon>
    </lineage>
</organism>
<keyword evidence="10 12" id="KW-0472">Membrane</keyword>
<dbReference type="InterPro" id="IPR003661">
    <property type="entry name" value="HisK_dim/P_dom"/>
</dbReference>
<keyword evidence="6 12" id="KW-0812">Transmembrane</keyword>
<dbReference type="SMART" id="SM00388">
    <property type="entry name" value="HisKA"/>
    <property type="match status" value="1"/>
</dbReference>
<comment type="catalytic activity">
    <reaction evidence="1">
        <text>ATP + protein L-histidine = ADP + protein N-phospho-L-histidine.</text>
        <dbReference type="EC" id="2.7.13.3"/>
    </reaction>
</comment>
<dbReference type="CDD" id="cd00082">
    <property type="entry name" value="HisKA"/>
    <property type="match status" value="1"/>
</dbReference>
<keyword evidence="16" id="KW-1185">Reference proteome</keyword>
<dbReference type="SUPFAM" id="SSF47384">
    <property type="entry name" value="Homodimeric domain of signal transducing histidine kinase"/>
    <property type="match status" value="1"/>
</dbReference>
<comment type="subcellular location">
    <subcellularLocation>
        <location evidence="2">Cell membrane</location>
    </subcellularLocation>
</comment>
<dbReference type="AlphaFoldDB" id="A0A8J4EEF6"/>
<evidence type="ECO:0000256" key="1">
    <source>
        <dbReference type="ARBA" id="ARBA00000085"/>
    </source>
</evidence>
<dbReference type="CDD" id="cd00075">
    <property type="entry name" value="HATPase"/>
    <property type="match status" value="1"/>
</dbReference>
<evidence type="ECO:0000256" key="10">
    <source>
        <dbReference type="ARBA" id="ARBA00023136"/>
    </source>
</evidence>
<dbReference type="InterPro" id="IPR003660">
    <property type="entry name" value="HAMP_dom"/>
</dbReference>
<evidence type="ECO:0000256" key="11">
    <source>
        <dbReference type="SAM" id="MobiDB-lite"/>
    </source>
</evidence>
<dbReference type="Gene3D" id="1.10.287.130">
    <property type="match status" value="1"/>
</dbReference>
<dbReference type="PRINTS" id="PR00344">
    <property type="entry name" value="BCTRLSENSOR"/>
</dbReference>
<dbReference type="GO" id="GO:0005886">
    <property type="term" value="C:plasma membrane"/>
    <property type="evidence" value="ECO:0007669"/>
    <property type="project" value="UniProtKB-SubCell"/>
</dbReference>
<dbReference type="InterPro" id="IPR036890">
    <property type="entry name" value="HATPase_C_sf"/>
</dbReference>
<evidence type="ECO:0000256" key="12">
    <source>
        <dbReference type="SAM" id="Phobius"/>
    </source>
</evidence>
<feature type="region of interest" description="Disordered" evidence="11">
    <location>
        <begin position="57"/>
        <end position="84"/>
    </location>
</feature>
<evidence type="ECO:0000256" key="7">
    <source>
        <dbReference type="ARBA" id="ARBA00022777"/>
    </source>
</evidence>
<evidence type="ECO:0000256" key="5">
    <source>
        <dbReference type="ARBA" id="ARBA00022679"/>
    </source>
</evidence>
<protein>
    <recommendedName>
        <fullName evidence="3">histidine kinase</fullName>
        <ecNumber evidence="3">2.7.13.3</ecNumber>
    </recommendedName>
</protein>
<gene>
    <name evidence="15" type="ORF">Voc01_065980</name>
</gene>
<comment type="caution">
    <text evidence="15">The sequence shown here is derived from an EMBL/GenBank/DDBJ whole genome shotgun (WGS) entry which is preliminary data.</text>
</comment>
<dbReference type="CDD" id="cd06225">
    <property type="entry name" value="HAMP"/>
    <property type="match status" value="1"/>
</dbReference>
<dbReference type="SUPFAM" id="SSF55874">
    <property type="entry name" value="ATPase domain of HSP90 chaperone/DNA topoisomerase II/histidine kinase"/>
    <property type="match status" value="1"/>
</dbReference>
<dbReference type="InterPro" id="IPR005467">
    <property type="entry name" value="His_kinase_dom"/>
</dbReference>
<feature type="domain" description="HAMP" evidence="14">
    <location>
        <begin position="184"/>
        <end position="237"/>
    </location>
</feature>
<dbReference type="PROSITE" id="PS50109">
    <property type="entry name" value="HIS_KIN"/>
    <property type="match status" value="1"/>
</dbReference>
<keyword evidence="4" id="KW-0597">Phosphoprotein</keyword>
<dbReference type="Gene3D" id="3.30.565.10">
    <property type="entry name" value="Histidine kinase-like ATPase, C-terminal domain"/>
    <property type="match status" value="1"/>
</dbReference>
<dbReference type="EC" id="2.7.13.3" evidence="3"/>
<evidence type="ECO:0000256" key="2">
    <source>
        <dbReference type="ARBA" id="ARBA00004236"/>
    </source>
</evidence>